<organism evidence="3 4">
    <name type="scientific">Metarhizium robertsii</name>
    <dbReference type="NCBI Taxonomy" id="568076"/>
    <lineage>
        <taxon>Eukaryota</taxon>
        <taxon>Fungi</taxon>
        <taxon>Dikarya</taxon>
        <taxon>Ascomycota</taxon>
        <taxon>Pezizomycotina</taxon>
        <taxon>Sordariomycetes</taxon>
        <taxon>Hypocreomycetidae</taxon>
        <taxon>Hypocreales</taxon>
        <taxon>Clavicipitaceae</taxon>
        <taxon>Metarhizium</taxon>
    </lineage>
</organism>
<dbReference type="InterPro" id="IPR010259">
    <property type="entry name" value="S8pro/Inhibitor_I9"/>
</dbReference>
<dbReference type="HOGENOM" id="CLU_1928110_0_0_1"/>
<feature type="domain" description="Inhibitor I9" evidence="2">
    <location>
        <begin position="40"/>
        <end position="120"/>
    </location>
</feature>
<sequence>MKKCIIWALALGPALVQKAVGGAVAAPGLFENKASQQRGHIVILAEGLHDRHVDTHLNWVRDLHKRSLKKRDGKDHGQGIQHTYRAKSIGFHGYAGSFSDDVLEEIKRHNHVLSVEEDGFITAEYNKGEDA</sequence>
<dbReference type="OrthoDB" id="4933784at2759"/>
<accession>A0A014MWK0</accession>
<feature type="signal peptide" evidence="1">
    <location>
        <begin position="1"/>
        <end position="21"/>
    </location>
</feature>
<evidence type="ECO:0000256" key="1">
    <source>
        <dbReference type="SAM" id="SignalP"/>
    </source>
</evidence>
<dbReference type="AlphaFoldDB" id="A0A014MWK0"/>
<protein>
    <submittedName>
        <fullName evidence="3">Peptidase inhibitor I9 family protein</fullName>
    </submittedName>
</protein>
<gene>
    <name evidence="3" type="ORF">X797_011250</name>
</gene>
<reference evidence="3 4" key="1">
    <citation type="submission" date="2014-02" db="EMBL/GenBank/DDBJ databases">
        <title>The genome sequence of the entomopathogenic fungus Metarhizium robertsii ARSEF 2575.</title>
        <authorList>
            <person name="Giuliano Garisto Donzelli B."/>
            <person name="Roe B.A."/>
            <person name="Macmil S.L."/>
            <person name="Krasnoff S.B."/>
            <person name="Gibson D.M."/>
        </authorList>
    </citation>
    <scope>NUCLEOTIDE SEQUENCE [LARGE SCALE GENOMIC DNA]</scope>
    <source>
        <strain evidence="3 4">ARSEF 2575</strain>
    </source>
</reference>
<keyword evidence="1" id="KW-0732">Signal</keyword>
<evidence type="ECO:0000259" key="2">
    <source>
        <dbReference type="Pfam" id="PF05922"/>
    </source>
</evidence>
<dbReference type="EMBL" id="JELW01000069">
    <property type="protein sequence ID" value="EXU95679.1"/>
    <property type="molecule type" value="Genomic_DNA"/>
</dbReference>
<dbReference type="SUPFAM" id="SSF54897">
    <property type="entry name" value="Protease propeptides/inhibitors"/>
    <property type="match status" value="1"/>
</dbReference>
<proteinExistence type="predicted"/>
<dbReference type="Gene3D" id="3.30.70.80">
    <property type="entry name" value="Peptidase S8 propeptide/proteinase inhibitor I9"/>
    <property type="match status" value="1"/>
</dbReference>
<dbReference type="Pfam" id="PF05922">
    <property type="entry name" value="Inhibitor_I9"/>
    <property type="match status" value="1"/>
</dbReference>
<comment type="caution">
    <text evidence="3">The sequence shown here is derived from an EMBL/GenBank/DDBJ whole genome shotgun (WGS) entry which is preliminary data.</text>
</comment>
<dbReference type="InterPro" id="IPR037045">
    <property type="entry name" value="S8pro/Inhibitor_I9_sf"/>
</dbReference>
<name>A0A014MWK0_9HYPO</name>
<evidence type="ECO:0000313" key="3">
    <source>
        <dbReference type="EMBL" id="EXU95679.1"/>
    </source>
</evidence>
<feature type="chain" id="PRO_5001472713" evidence="1">
    <location>
        <begin position="22"/>
        <end position="131"/>
    </location>
</feature>
<evidence type="ECO:0000313" key="4">
    <source>
        <dbReference type="Proteomes" id="UP000030151"/>
    </source>
</evidence>
<dbReference type="Proteomes" id="UP000030151">
    <property type="component" value="Unassembled WGS sequence"/>
</dbReference>